<dbReference type="AlphaFoldDB" id="A0A023ED41"/>
<reference evidence="2" key="1">
    <citation type="journal article" date="2014" name="PLoS Negl. Trop. Dis.">
        <title>Identification and characterization of seminal fluid proteins in the Asian tiger mosquito, Aedes albopictus.</title>
        <authorList>
            <person name="Boes K.E."/>
            <person name="Ribeiro J.M."/>
            <person name="Wong A."/>
            <person name="Harrington L.C."/>
            <person name="Wolfner M.F."/>
            <person name="Sirot L.K."/>
        </authorList>
    </citation>
    <scope>NUCLEOTIDE SEQUENCE</scope>
    <source>
        <tissue evidence="2">Reproductive organs</tissue>
    </source>
</reference>
<proteinExistence type="evidence at transcript level"/>
<organism evidence="2">
    <name type="scientific">Aedes albopictus</name>
    <name type="common">Asian tiger mosquito</name>
    <name type="synonym">Stegomyia albopicta</name>
    <dbReference type="NCBI Taxonomy" id="7160"/>
    <lineage>
        <taxon>Eukaryota</taxon>
        <taxon>Metazoa</taxon>
        <taxon>Ecdysozoa</taxon>
        <taxon>Arthropoda</taxon>
        <taxon>Hexapoda</taxon>
        <taxon>Insecta</taxon>
        <taxon>Pterygota</taxon>
        <taxon>Neoptera</taxon>
        <taxon>Endopterygota</taxon>
        <taxon>Diptera</taxon>
        <taxon>Nematocera</taxon>
        <taxon>Culicoidea</taxon>
        <taxon>Culicidae</taxon>
        <taxon>Culicinae</taxon>
        <taxon>Aedini</taxon>
        <taxon>Aedes</taxon>
        <taxon>Stegomyia</taxon>
    </lineage>
</organism>
<dbReference type="EMBL" id="GAPW01006813">
    <property type="protein sequence ID" value="JAC06785.1"/>
    <property type="molecule type" value="mRNA"/>
</dbReference>
<accession>A0A023ED41</accession>
<sequence length="74" mass="7381">MTSPKITADKTNANAPQDATEVSNGNAAAAGSSADSVAAAAASAESSPGTTGPYGVFSWLKVFRFANLMIKQGC</sequence>
<protein>
    <submittedName>
        <fullName evidence="2">Uncharacterized protein</fullName>
    </submittedName>
</protein>
<evidence type="ECO:0000313" key="2">
    <source>
        <dbReference type="EMBL" id="JAC06785.1"/>
    </source>
</evidence>
<feature type="region of interest" description="Disordered" evidence="1">
    <location>
        <begin position="1"/>
        <end position="28"/>
    </location>
</feature>
<evidence type="ECO:0000256" key="1">
    <source>
        <dbReference type="SAM" id="MobiDB-lite"/>
    </source>
</evidence>
<feature type="compositionally biased region" description="Polar residues" evidence="1">
    <location>
        <begin position="1"/>
        <end position="17"/>
    </location>
</feature>
<dbReference type="VEuPathDB" id="VectorBase:AALC636_037080"/>
<name>A0A023ED41_AEDAL</name>
<dbReference type="VEuPathDB" id="VectorBase:AALF019273"/>